<dbReference type="RefSeq" id="WP_104967129.1">
    <property type="nucleotide sequence ID" value="NZ_CP025536.1"/>
</dbReference>
<dbReference type="PANTHER" id="PTHR24421:SF10">
    <property type="entry name" value="NITRATE_NITRITE SENSOR PROTEIN NARQ"/>
    <property type="match status" value="1"/>
</dbReference>
<dbReference type="CDD" id="cd16917">
    <property type="entry name" value="HATPase_UhpB-NarQ-NarX-like"/>
    <property type="match status" value="1"/>
</dbReference>
<evidence type="ECO:0000256" key="3">
    <source>
        <dbReference type="ARBA" id="ARBA00022553"/>
    </source>
</evidence>
<sequence>MKRLKLVQFSKYLLMGINFLAVIFYASVYLFSTQLISNSGDSHALLEKLTAVPYKPSFIFISSVSFFFTLMGVICYRDYLKSQKLSEFWDKWVVFELLTAIGLLISLHFSYNGFLLLVFADVFYHSKDLYTLLDKRYWLVFLFLSFGLLLLTDVNVISSIMPLPAVDTYLSFLPFYWRISLIVIKNLLNSLNLIVFIVSLISYIMYAITEKHHLEEEVRMVSQVNAELNSYIALTEKITEDRERKRISREIHDTLGHALTGISAGIDAVRVLVDINPQKAKEQLGSVSEVVRAGIVDVRRSLNKLRPDALEGRTLKDALCKIIKEYQEISQITIHFSYEWETIDLSVAAEDVIFRIVQESITNSVRHGHASQVDIHLYEAGDYMMTIQDNGVGAEEITFGYGLMQMRERLAIIGGSANFNGEHGFTTQIHLPKG</sequence>
<dbReference type="Pfam" id="PF02518">
    <property type="entry name" value="HATPase_c"/>
    <property type="match status" value="1"/>
</dbReference>
<dbReference type="GO" id="GO:0005524">
    <property type="term" value="F:ATP binding"/>
    <property type="evidence" value="ECO:0007669"/>
    <property type="project" value="UniProtKB-KW"/>
</dbReference>
<feature type="domain" description="Signal transduction histidine kinase subgroup 3 dimerisation and phosphoacceptor" evidence="11">
    <location>
        <begin position="243"/>
        <end position="310"/>
    </location>
</feature>
<dbReference type="Proteomes" id="UP000238956">
    <property type="component" value="Chromosome"/>
</dbReference>
<organism evidence="12 13">
    <name type="scientific">Streptococcus pluranimalium</name>
    <dbReference type="NCBI Taxonomy" id="82348"/>
    <lineage>
        <taxon>Bacteria</taxon>
        <taxon>Bacillati</taxon>
        <taxon>Bacillota</taxon>
        <taxon>Bacilli</taxon>
        <taxon>Lactobacillales</taxon>
        <taxon>Streptococcaceae</taxon>
        <taxon>Streptococcus</taxon>
    </lineage>
</organism>
<evidence type="ECO:0000313" key="12">
    <source>
        <dbReference type="EMBL" id="AUW95787.1"/>
    </source>
</evidence>
<feature type="transmembrane region" description="Helical" evidence="9">
    <location>
        <begin position="190"/>
        <end position="209"/>
    </location>
</feature>
<dbReference type="EMBL" id="CP025536">
    <property type="protein sequence ID" value="AUW95787.1"/>
    <property type="molecule type" value="Genomic_DNA"/>
</dbReference>
<feature type="transmembrane region" description="Helical" evidence="9">
    <location>
        <begin position="136"/>
        <end position="154"/>
    </location>
</feature>
<evidence type="ECO:0000259" key="11">
    <source>
        <dbReference type="Pfam" id="PF07730"/>
    </source>
</evidence>
<accession>A0A2L0D1U3</accession>
<dbReference type="InterPro" id="IPR036890">
    <property type="entry name" value="HATPase_C_sf"/>
</dbReference>
<feature type="transmembrane region" description="Helical" evidence="9">
    <location>
        <begin position="97"/>
        <end position="124"/>
    </location>
</feature>
<evidence type="ECO:0000256" key="4">
    <source>
        <dbReference type="ARBA" id="ARBA00022679"/>
    </source>
</evidence>
<dbReference type="Gene3D" id="3.30.565.10">
    <property type="entry name" value="Histidine kinase-like ATPase, C-terminal domain"/>
    <property type="match status" value="1"/>
</dbReference>
<reference evidence="12 13" key="2">
    <citation type="submission" date="2018-02" db="EMBL/GenBank/DDBJ databases">
        <title>Whole genome sequencing analysis of Streptococcus pluranimalium isolated from cattle infected mastitis in China.</title>
        <authorList>
            <person name="Zhang J.-R."/>
            <person name="Hu G.-Z."/>
        </authorList>
    </citation>
    <scope>NUCLEOTIDE SEQUENCE [LARGE SCALE GENOMIC DNA]</scope>
    <source>
        <strain evidence="12 13">TH11417</strain>
    </source>
</reference>
<dbReference type="EC" id="2.7.13.3" evidence="2"/>
<evidence type="ECO:0000256" key="9">
    <source>
        <dbReference type="SAM" id="Phobius"/>
    </source>
</evidence>
<dbReference type="SUPFAM" id="SSF55874">
    <property type="entry name" value="ATPase domain of HSP90 chaperone/DNA topoisomerase II/histidine kinase"/>
    <property type="match status" value="1"/>
</dbReference>
<proteinExistence type="predicted"/>
<evidence type="ECO:0000313" key="13">
    <source>
        <dbReference type="Proteomes" id="UP000238956"/>
    </source>
</evidence>
<keyword evidence="13" id="KW-1185">Reference proteome</keyword>
<evidence type="ECO:0000259" key="10">
    <source>
        <dbReference type="Pfam" id="PF02518"/>
    </source>
</evidence>
<feature type="transmembrane region" description="Helical" evidence="9">
    <location>
        <begin position="57"/>
        <end position="76"/>
    </location>
</feature>
<evidence type="ECO:0000256" key="6">
    <source>
        <dbReference type="ARBA" id="ARBA00022777"/>
    </source>
</evidence>
<dbReference type="GeneID" id="98392472"/>
<protein>
    <recommendedName>
        <fullName evidence="2">histidine kinase</fullName>
        <ecNumber evidence="2">2.7.13.3</ecNumber>
    </recommendedName>
</protein>
<dbReference type="Pfam" id="PF07730">
    <property type="entry name" value="HisKA_3"/>
    <property type="match status" value="1"/>
</dbReference>
<gene>
    <name evidence="12" type="ORF">C0J00_00920</name>
</gene>
<dbReference type="InterPro" id="IPR050482">
    <property type="entry name" value="Sensor_HK_TwoCompSys"/>
</dbReference>
<dbReference type="InterPro" id="IPR003594">
    <property type="entry name" value="HATPase_dom"/>
</dbReference>
<feature type="transmembrane region" description="Helical" evidence="9">
    <location>
        <begin position="12"/>
        <end position="37"/>
    </location>
</feature>
<dbReference type="GO" id="GO:0016020">
    <property type="term" value="C:membrane"/>
    <property type="evidence" value="ECO:0007669"/>
    <property type="project" value="InterPro"/>
</dbReference>
<keyword evidence="3" id="KW-0597">Phosphoprotein</keyword>
<keyword evidence="8" id="KW-0902">Two-component regulatory system</keyword>
<keyword evidence="6 12" id="KW-0418">Kinase</keyword>
<evidence type="ECO:0000256" key="7">
    <source>
        <dbReference type="ARBA" id="ARBA00022840"/>
    </source>
</evidence>
<keyword evidence="5" id="KW-0547">Nucleotide-binding</keyword>
<name>A0A2L0D1U3_9STRE</name>
<dbReference type="PANTHER" id="PTHR24421">
    <property type="entry name" value="NITRATE/NITRITE SENSOR PROTEIN NARX-RELATED"/>
    <property type="match status" value="1"/>
</dbReference>
<evidence type="ECO:0000256" key="1">
    <source>
        <dbReference type="ARBA" id="ARBA00000085"/>
    </source>
</evidence>
<dbReference type="AlphaFoldDB" id="A0A2L0D1U3"/>
<keyword evidence="9" id="KW-1133">Transmembrane helix</keyword>
<dbReference type="KEGG" id="splr:C0J00_00920"/>
<evidence type="ECO:0000256" key="8">
    <source>
        <dbReference type="ARBA" id="ARBA00023012"/>
    </source>
</evidence>
<keyword evidence="9" id="KW-0472">Membrane</keyword>
<keyword evidence="9" id="KW-0812">Transmembrane</keyword>
<dbReference type="InterPro" id="IPR011712">
    <property type="entry name" value="Sig_transdc_His_kin_sub3_dim/P"/>
</dbReference>
<feature type="domain" description="Histidine kinase/HSP90-like ATPase" evidence="10">
    <location>
        <begin position="350"/>
        <end position="433"/>
    </location>
</feature>
<reference evidence="12 13" key="1">
    <citation type="submission" date="2017-12" db="EMBL/GenBank/DDBJ databases">
        <authorList>
            <person name="Hurst M.R.H."/>
        </authorList>
    </citation>
    <scope>NUCLEOTIDE SEQUENCE [LARGE SCALE GENOMIC DNA]</scope>
    <source>
        <strain evidence="12 13">TH11417</strain>
    </source>
</reference>
<keyword evidence="4" id="KW-0808">Transferase</keyword>
<evidence type="ECO:0000256" key="5">
    <source>
        <dbReference type="ARBA" id="ARBA00022741"/>
    </source>
</evidence>
<comment type="catalytic activity">
    <reaction evidence="1">
        <text>ATP + protein L-histidine = ADP + protein N-phospho-L-histidine.</text>
        <dbReference type="EC" id="2.7.13.3"/>
    </reaction>
</comment>
<dbReference type="GO" id="GO:0046983">
    <property type="term" value="F:protein dimerization activity"/>
    <property type="evidence" value="ECO:0007669"/>
    <property type="project" value="InterPro"/>
</dbReference>
<dbReference type="OrthoDB" id="9760839at2"/>
<evidence type="ECO:0000256" key="2">
    <source>
        <dbReference type="ARBA" id="ARBA00012438"/>
    </source>
</evidence>
<keyword evidence="7" id="KW-0067">ATP-binding</keyword>
<dbReference type="GO" id="GO:0000155">
    <property type="term" value="F:phosphorelay sensor kinase activity"/>
    <property type="evidence" value="ECO:0007669"/>
    <property type="project" value="InterPro"/>
</dbReference>
<dbReference type="Gene3D" id="1.20.5.1930">
    <property type="match status" value="1"/>
</dbReference>